<organism evidence="2">
    <name type="scientific">termite gut metagenome</name>
    <dbReference type="NCBI Taxonomy" id="433724"/>
    <lineage>
        <taxon>unclassified sequences</taxon>
        <taxon>metagenomes</taxon>
        <taxon>organismal metagenomes</taxon>
    </lineage>
</organism>
<name>A0A5J4QB86_9ZZZZ</name>
<dbReference type="AlphaFoldDB" id="A0A5J4QB86"/>
<gene>
    <name evidence="2" type="ORF">EZS27_031295</name>
</gene>
<comment type="caution">
    <text evidence="2">The sequence shown here is derived from an EMBL/GenBank/DDBJ whole genome shotgun (WGS) entry which is preliminary data.</text>
</comment>
<accession>A0A5J4QB86</accession>
<proteinExistence type="predicted"/>
<keyword evidence="1" id="KW-1133">Transmembrane helix</keyword>
<sequence>MLRIGGFTPVAATSRLCFLFPETNLYYAFLCLKIIAMRIISVITDLQYYRKLRSN</sequence>
<dbReference type="EMBL" id="SNRY01004099">
    <property type="protein sequence ID" value="KAA6318732.1"/>
    <property type="molecule type" value="Genomic_DNA"/>
</dbReference>
<reference evidence="2" key="1">
    <citation type="submission" date="2019-03" db="EMBL/GenBank/DDBJ databases">
        <title>Single cell metagenomics reveals metabolic interactions within the superorganism composed of flagellate Streblomastix strix and complex community of Bacteroidetes bacteria on its surface.</title>
        <authorList>
            <person name="Treitli S.C."/>
            <person name="Kolisko M."/>
            <person name="Husnik F."/>
            <person name="Keeling P."/>
            <person name="Hampl V."/>
        </authorList>
    </citation>
    <scope>NUCLEOTIDE SEQUENCE</scope>
    <source>
        <strain evidence="2">STM</strain>
    </source>
</reference>
<protein>
    <submittedName>
        <fullName evidence="2">Uncharacterized protein</fullName>
    </submittedName>
</protein>
<keyword evidence="1" id="KW-0472">Membrane</keyword>
<feature type="transmembrane region" description="Helical" evidence="1">
    <location>
        <begin position="25"/>
        <end position="46"/>
    </location>
</feature>
<evidence type="ECO:0000256" key="1">
    <source>
        <dbReference type="SAM" id="Phobius"/>
    </source>
</evidence>
<keyword evidence="1" id="KW-0812">Transmembrane</keyword>
<evidence type="ECO:0000313" key="2">
    <source>
        <dbReference type="EMBL" id="KAA6318732.1"/>
    </source>
</evidence>